<evidence type="ECO:0000256" key="9">
    <source>
        <dbReference type="ARBA" id="ARBA00022989"/>
    </source>
</evidence>
<feature type="disulfide bond" evidence="15">
    <location>
        <begin position="346"/>
        <end position="361"/>
    </location>
</feature>
<dbReference type="InterPro" id="IPR023415">
    <property type="entry name" value="LDLR_class-A_CS"/>
</dbReference>
<evidence type="ECO:0000259" key="16">
    <source>
        <dbReference type="PROSITE" id="PS01180"/>
    </source>
</evidence>
<dbReference type="SUPFAM" id="SSF57424">
    <property type="entry name" value="LDL receptor-like module"/>
    <property type="match status" value="2"/>
</dbReference>
<organism evidence="17">
    <name type="scientific">Oikopleura dioica</name>
    <name type="common">Tunicate</name>
    <dbReference type="NCBI Taxonomy" id="34765"/>
    <lineage>
        <taxon>Eukaryota</taxon>
        <taxon>Metazoa</taxon>
        <taxon>Chordata</taxon>
        <taxon>Tunicata</taxon>
        <taxon>Appendicularia</taxon>
        <taxon>Copelata</taxon>
        <taxon>Oikopleuridae</taxon>
        <taxon>Oikopleura</taxon>
    </lineage>
</organism>
<dbReference type="InterPro" id="IPR002172">
    <property type="entry name" value="LDrepeatLR_classA_rpt"/>
</dbReference>
<keyword evidence="18" id="KW-1185">Reference proteome</keyword>
<gene>
    <name evidence="17" type="ORF">GSOID_T00009939001</name>
</gene>
<dbReference type="GO" id="GO:0005886">
    <property type="term" value="C:plasma membrane"/>
    <property type="evidence" value="ECO:0007669"/>
    <property type="project" value="TreeGrafter"/>
</dbReference>
<keyword evidence="12" id="KW-0168">Coated pit</keyword>
<name>E4XYZ0_OIKDI</name>
<evidence type="ECO:0000256" key="4">
    <source>
        <dbReference type="ARBA" id="ARBA00022525"/>
    </source>
</evidence>
<dbReference type="Pfam" id="PF00057">
    <property type="entry name" value="Ldl_recept_a"/>
    <property type="match status" value="1"/>
</dbReference>
<dbReference type="OrthoDB" id="9991628at2759"/>
<keyword evidence="5" id="KW-0254">Endocytosis</keyword>
<dbReference type="GO" id="GO:0005576">
    <property type="term" value="C:extracellular region"/>
    <property type="evidence" value="ECO:0007669"/>
    <property type="project" value="UniProtKB-SubCell"/>
</dbReference>
<dbReference type="Gene3D" id="4.10.400.10">
    <property type="entry name" value="Low-density Lipoprotein Receptor"/>
    <property type="match status" value="3"/>
</dbReference>
<proteinExistence type="inferred from homology"/>
<dbReference type="CDD" id="cd00112">
    <property type="entry name" value="LDLa"/>
    <property type="match status" value="2"/>
</dbReference>
<dbReference type="Gene3D" id="2.60.120.290">
    <property type="entry name" value="Spermadhesin, CUB domain"/>
    <property type="match status" value="2"/>
</dbReference>
<feature type="disulfide bond" evidence="15">
    <location>
        <begin position="854"/>
        <end position="869"/>
    </location>
</feature>
<evidence type="ECO:0000256" key="14">
    <source>
        <dbReference type="ARBA" id="ARBA00037878"/>
    </source>
</evidence>
<dbReference type="SMART" id="SM00042">
    <property type="entry name" value="CUB"/>
    <property type="match status" value="2"/>
</dbReference>
<keyword evidence="4" id="KW-0964">Secreted</keyword>
<dbReference type="PROSITE" id="PS01209">
    <property type="entry name" value="LDLRA_1"/>
    <property type="match status" value="1"/>
</dbReference>
<accession>E4XYZ0</accession>
<dbReference type="PRINTS" id="PR00261">
    <property type="entry name" value="LDLRECEPTOR"/>
</dbReference>
<evidence type="ECO:0000313" key="17">
    <source>
        <dbReference type="EMBL" id="CBY14852.1"/>
    </source>
</evidence>
<evidence type="ECO:0000256" key="3">
    <source>
        <dbReference type="ARBA" id="ARBA00009939"/>
    </source>
</evidence>
<dbReference type="GO" id="GO:0006897">
    <property type="term" value="P:endocytosis"/>
    <property type="evidence" value="ECO:0007669"/>
    <property type="project" value="UniProtKB-KW"/>
</dbReference>
<evidence type="ECO:0000256" key="12">
    <source>
        <dbReference type="ARBA" id="ARBA00023176"/>
    </source>
</evidence>
<evidence type="ECO:0000256" key="5">
    <source>
        <dbReference type="ARBA" id="ARBA00022583"/>
    </source>
</evidence>
<keyword evidence="11 15" id="KW-1015">Disulfide bond</keyword>
<reference evidence="17" key="1">
    <citation type="journal article" date="2010" name="Science">
        <title>Plasticity of animal genome architecture unmasked by rapid evolution of a pelagic tunicate.</title>
        <authorList>
            <person name="Denoeud F."/>
            <person name="Henriet S."/>
            <person name="Mungpakdee S."/>
            <person name="Aury J.M."/>
            <person name="Da Silva C."/>
            <person name="Brinkmann H."/>
            <person name="Mikhaleva J."/>
            <person name="Olsen L.C."/>
            <person name="Jubin C."/>
            <person name="Canestro C."/>
            <person name="Bouquet J.M."/>
            <person name="Danks G."/>
            <person name="Poulain J."/>
            <person name="Campsteijn C."/>
            <person name="Adamski M."/>
            <person name="Cross I."/>
            <person name="Yadetie F."/>
            <person name="Muffato M."/>
            <person name="Louis A."/>
            <person name="Butcher S."/>
            <person name="Tsagkogeorga G."/>
            <person name="Konrad A."/>
            <person name="Singh S."/>
            <person name="Jensen M.F."/>
            <person name="Cong E.H."/>
            <person name="Eikeseth-Otteraa H."/>
            <person name="Noel B."/>
            <person name="Anthouard V."/>
            <person name="Porcel B.M."/>
            <person name="Kachouri-Lafond R."/>
            <person name="Nishino A."/>
            <person name="Ugolini M."/>
            <person name="Chourrout P."/>
            <person name="Nishida H."/>
            <person name="Aasland R."/>
            <person name="Huzurbazar S."/>
            <person name="Westhof E."/>
            <person name="Delsuc F."/>
            <person name="Lehrach H."/>
            <person name="Reinhardt R."/>
            <person name="Weissenbach J."/>
            <person name="Roy S.W."/>
            <person name="Artiguenave F."/>
            <person name="Postlethwait J.H."/>
            <person name="Manak J.R."/>
            <person name="Thompson E.M."/>
            <person name="Jaillon O."/>
            <person name="Du Pasquier L."/>
            <person name="Boudinot P."/>
            <person name="Liberles D.A."/>
            <person name="Volff J.N."/>
            <person name="Philippe H."/>
            <person name="Lenhard B."/>
            <person name="Roest Crollius H."/>
            <person name="Wincker P."/>
            <person name="Chourrout D."/>
        </authorList>
    </citation>
    <scope>NUCLEOTIDE SEQUENCE [LARGE SCALE GENOMIC DNA]</scope>
</reference>
<evidence type="ECO:0000256" key="15">
    <source>
        <dbReference type="PROSITE-ProRule" id="PRU00124"/>
    </source>
</evidence>
<dbReference type="InterPro" id="IPR025155">
    <property type="entry name" value="WxxW_domain"/>
</dbReference>
<dbReference type="GO" id="GO:0005905">
    <property type="term" value="C:clathrin-coated pit"/>
    <property type="evidence" value="ECO:0007669"/>
    <property type="project" value="UniProtKB-KW"/>
</dbReference>
<feature type="domain" description="CUB" evidence="16">
    <location>
        <begin position="376"/>
        <end position="500"/>
    </location>
</feature>
<evidence type="ECO:0000256" key="7">
    <source>
        <dbReference type="ARBA" id="ARBA00022729"/>
    </source>
</evidence>
<dbReference type="PROSITE" id="PS50068">
    <property type="entry name" value="LDLRA_2"/>
    <property type="match status" value="2"/>
</dbReference>
<keyword evidence="8" id="KW-0677">Repeat</keyword>
<evidence type="ECO:0000256" key="2">
    <source>
        <dbReference type="ARBA" id="ARBA00004613"/>
    </source>
</evidence>
<dbReference type="InterPro" id="IPR050685">
    <property type="entry name" value="LDLR"/>
</dbReference>
<evidence type="ECO:0000256" key="10">
    <source>
        <dbReference type="ARBA" id="ARBA00023136"/>
    </source>
</evidence>
<comment type="caution">
    <text evidence="15">Lacks conserved residue(s) required for the propagation of feature annotation.</text>
</comment>
<feature type="domain" description="CUB" evidence="16">
    <location>
        <begin position="655"/>
        <end position="776"/>
    </location>
</feature>
<dbReference type="InterPro" id="IPR000859">
    <property type="entry name" value="CUB_dom"/>
</dbReference>
<keyword evidence="7" id="KW-0732">Signal</keyword>
<evidence type="ECO:0000313" key="18">
    <source>
        <dbReference type="Proteomes" id="UP000001307"/>
    </source>
</evidence>
<evidence type="ECO:0000256" key="13">
    <source>
        <dbReference type="ARBA" id="ARBA00023180"/>
    </source>
</evidence>
<keyword evidence="13" id="KW-0325">Glycoprotein</keyword>
<comment type="similarity">
    <text evidence="3">Belongs to the LDLR family.</text>
</comment>
<keyword evidence="9" id="KW-1133">Transmembrane helix</keyword>
<dbReference type="Pfam" id="PF13330">
    <property type="entry name" value="Mucin2_WxxW"/>
    <property type="match status" value="1"/>
</dbReference>
<dbReference type="PANTHER" id="PTHR24270">
    <property type="entry name" value="LOW-DENSITY LIPOPROTEIN RECEPTOR-RELATED"/>
    <property type="match status" value="1"/>
</dbReference>
<dbReference type="PANTHER" id="PTHR24270:SF8">
    <property type="entry name" value="LD11117P-RELATED"/>
    <property type="match status" value="1"/>
</dbReference>
<evidence type="ECO:0000256" key="1">
    <source>
        <dbReference type="ARBA" id="ARBA00004167"/>
    </source>
</evidence>
<dbReference type="Pfam" id="PF00431">
    <property type="entry name" value="CUB"/>
    <property type="match status" value="1"/>
</dbReference>
<dbReference type="EMBL" id="FN653363">
    <property type="protein sequence ID" value="CBY14852.1"/>
    <property type="molecule type" value="Genomic_DNA"/>
</dbReference>
<dbReference type="CDD" id="cd00041">
    <property type="entry name" value="CUB"/>
    <property type="match status" value="1"/>
</dbReference>
<protein>
    <recommendedName>
        <fullName evidence="16">CUB domain-containing protein</fullName>
    </recommendedName>
</protein>
<keyword evidence="6" id="KW-0812">Transmembrane</keyword>
<dbReference type="InParanoid" id="E4XYZ0"/>
<comment type="subcellular location">
    <subcellularLocation>
        <location evidence="14">Membrane</location>
        <location evidence="14">Coated pit</location>
    </subcellularLocation>
    <subcellularLocation>
        <location evidence="1">Membrane</location>
        <topology evidence="1">Single-pass membrane protein</topology>
    </subcellularLocation>
    <subcellularLocation>
        <location evidence="2">Secreted</location>
    </subcellularLocation>
</comment>
<dbReference type="SUPFAM" id="SSF49854">
    <property type="entry name" value="Spermadhesin, CUB domain"/>
    <property type="match status" value="2"/>
</dbReference>
<keyword evidence="10" id="KW-0472">Membrane</keyword>
<dbReference type="InterPro" id="IPR035914">
    <property type="entry name" value="Sperma_CUB_dom_sf"/>
</dbReference>
<dbReference type="PROSITE" id="PS01180">
    <property type="entry name" value="CUB"/>
    <property type="match status" value="2"/>
</dbReference>
<evidence type="ECO:0000256" key="8">
    <source>
        <dbReference type="ARBA" id="ARBA00022737"/>
    </source>
</evidence>
<dbReference type="Proteomes" id="UP000001307">
    <property type="component" value="Unassembled WGS sequence"/>
</dbReference>
<dbReference type="InterPro" id="IPR036055">
    <property type="entry name" value="LDL_receptor-like_sf"/>
</dbReference>
<sequence length="1392" mass="155062">MNESGLILFQFDTFLYVDTGTLEFKEAKKECKAIGMELANKIEQLEVIIDILATRDEQNNTDLWVDIKNRILLDPKSGYNLKSTKIFIDFEQNLYYPMESEISNSWCVGTYSDALIELGIADGWKYSRTKFLYRAEDVEKLSKKFDQEIATDLDIDLESMDEFHEASRDRVYNGKEYDGFKYFMFRKSIEGGSSIQTVSTSLRLTSFDGIEDFCGDRAGCIPDPIDEENLKDQISNSTIQALPGRDISIEFKGWARGSVVCDYDIVETVPLSLITDTYVSPMDQFLTSVSVFDKFGVDKNFTEKFTQGKEKIECKDGYFLCDFADLRKSGVNMRKMSTCLADVLKCDGIVQCPSGFDEQGCLKQDLSTGLNLIKSEGDYILFDGFIWIASTDFGDDHYPGNINQRWNLKTSPGLAYLVTFIHFNTEYDRNAGSCADKLMFNIVNKGVVTFQYEFCGDTESASVPFVPPRSLPIYSLELAIEFNSDSFTAYDGFLIRIDVVPAVLIQAMLMTNDRETDNSVICDNRQLPINWKCDNEIDCSSGADEANCTVGSFPKRHQAWSSDGLQKKSFVYGDLEATSLIENDFESLVTTERAEKLGLGNDTFYCGNYSMNGNFECDGFVDCIYAEDEYSCDENYQEELVELAESNPIEIEEGVNMIIMNSSLISISSKNFPDNSPKDFRSIFYLSGPANSIFLIYPIYFYLPSVTGCLSNRLDIHDGNDLSANLVGSFCALPSKIPKKIVSSSNQIILNFKSDFGDPGKFLLLIKNIDISGSPDTHNNFTCESWPVEYIRAYPNLFIDSKDSSCKSFTGDDYCFQNGKLNLCAHSVLESFSCLPTTFQCPSNTQCLPFTKLCDLVPDCPDGADEESCQFNSEAFQTASIVDSNLGLKTFTPDVPRDDFILLSFLDFSTKSSGVKFDFEGTNVTLDRNLLFMSKNISSIDVISSNLSDIQERHIFWLIISSSKSRIVSHSKMLSVDESFSVVDDVFTNSLSDDIINYESDKTYLYSLSRATSFTLTVHRFSIEAAKSFRSGSVTCIDQLLVYDDGILVSIICGEGEDVEVEITTGKASILLLSDKPGKYDLRNNNPDKFVSFALKNELKCCAADCASKIKCDCPNDTGYFVASVATKQIKKRFFLASPFQNMDLVNCTRGFPAEGWTKWMSAVVPSGIQLAGVYVSGGENESTLNLRNSFDFCASSKIINVECRAKTGKPMHSSVDCSKAGVFCQNRNLAGELCDDHEIRFFCVCNQASIFDNSTSCSPGWDAPKTTSLAKLATGAIEEKVEFLRGIECINQAGTELSAVDQTGFNPSFSCDLANGYKCNQKAPCHPCPPVQVKLWKSCSADANFTFIENKTVNSTTEAAPVFADSKKCYYFSGARMTLGNISTTICDGNW</sequence>
<dbReference type="SMART" id="SM00192">
    <property type="entry name" value="LDLa"/>
    <property type="match status" value="3"/>
</dbReference>
<evidence type="ECO:0000256" key="11">
    <source>
        <dbReference type="ARBA" id="ARBA00023157"/>
    </source>
</evidence>
<evidence type="ECO:0000256" key="6">
    <source>
        <dbReference type="ARBA" id="ARBA00022692"/>
    </source>
</evidence>